<proteinExistence type="predicted"/>
<dbReference type="EMBL" id="JAUSUY010000020">
    <property type="protein sequence ID" value="MDT3428355.1"/>
    <property type="molecule type" value="Genomic_DNA"/>
</dbReference>
<organism evidence="1 2">
    <name type="scientific">Paenibacillus forsythiae</name>
    <dbReference type="NCBI Taxonomy" id="365616"/>
    <lineage>
        <taxon>Bacteria</taxon>
        <taxon>Bacillati</taxon>
        <taxon>Bacillota</taxon>
        <taxon>Bacilli</taxon>
        <taxon>Bacillales</taxon>
        <taxon>Paenibacillaceae</taxon>
        <taxon>Paenibacillus</taxon>
    </lineage>
</organism>
<accession>A0ABU3HF74</accession>
<dbReference type="RefSeq" id="WP_269636723.1">
    <property type="nucleotide sequence ID" value="NZ_JAUSUY010000020.1"/>
</dbReference>
<protein>
    <recommendedName>
        <fullName evidence="3">Phosphatase</fullName>
    </recommendedName>
</protein>
<evidence type="ECO:0000313" key="1">
    <source>
        <dbReference type="EMBL" id="MDT3428355.1"/>
    </source>
</evidence>
<evidence type="ECO:0000313" key="2">
    <source>
        <dbReference type="Proteomes" id="UP001248709"/>
    </source>
</evidence>
<gene>
    <name evidence="1" type="ORF">J2Z22_003947</name>
</gene>
<evidence type="ECO:0008006" key="3">
    <source>
        <dbReference type="Google" id="ProtNLM"/>
    </source>
</evidence>
<dbReference type="Proteomes" id="UP001248709">
    <property type="component" value="Unassembled WGS sequence"/>
</dbReference>
<keyword evidence="2" id="KW-1185">Reference proteome</keyword>
<reference evidence="1 2" key="1">
    <citation type="submission" date="2023-07" db="EMBL/GenBank/DDBJ databases">
        <title>Genomic Encyclopedia of Type Strains, Phase IV (KMG-IV): sequencing the most valuable type-strain genomes for metagenomic binning, comparative biology and taxonomic classification.</title>
        <authorList>
            <person name="Goeker M."/>
        </authorList>
    </citation>
    <scope>NUCLEOTIDE SEQUENCE [LARGE SCALE GENOMIC DNA]</scope>
    <source>
        <strain evidence="1 2">T98</strain>
    </source>
</reference>
<comment type="caution">
    <text evidence="1">The sequence shown here is derived from an EMBL/GenBank/DDBJ whole genome shotgun (WGS) entry which is preliminary data.</text>
</comment>
<name>A0ABU3HF74_9BACL</name>
<sequence>MMKKLAISLVVVFLLASGTTVLASGAGYRGGSAVQPLDHGYGG</sequence>